<evidence type="ECO:0000259" key="6">
    <source>
        <dbReference type="Pfam" id="PF12656"/>
    </source>
</evidence>
<gene>
    <name evidence="7" type="ORF">AAL_07582</name>
</gene>
<feature type="compositionally biased region" description="Basic and acidic residues" evidence="5">
    <location>
        <begin position="142"/>
        <end position="152"/>
    </location>
</feature>
<evidence type="ECO:0000256" key="5">
    <source>
        <dbReference type="SAM" id="MobiDB-lite"/>
    </source>
</evidence>
<comment type="function">
    <text evidence="4">Involved in spliceosome maturation and the first step of pre-mRNA splicing.</text>
</comment>
<dbReference type="AlphaFoldDB" id="A0A167X6G8"/>
<evidence type="ECO:0000313" key="8">
    <source>
        <dbReference type="Proteomes" id="UP000078544"/>
    </source>
</evidence>
<sequence>MASETRVAIKLGKSSSRSAPPSTLGKRSHLAALGGESDSDSDRDDDSNRRSGHEAIIGFGSEGAESRQQSKSAAPKRYVITRQANVDWRSQMKRQRQGGPTSPHEEPAAAASQSTETTAQGISLNGQTSASVAAAPQWGLTVKEKKENKDGPEPEPESTGAQRKEQKTHPEHANGETEARTIDQEAMDALLGRLDKPSRVIQTEDDVYKRDAAEAGAASTLEDYEAMPVEEFGAALLRGMGWNGELKGNKNNSTTTTTTTGEDAAKAKRRMMQRRQNHLGLGAQELKGEEDLGQWNQNGPANKKPRPRLVDYRREEAQRKERRGREDSYKRERDRDRQREREHQRDRVEDRDGHRRRDWDRSRDDRRTRGREKDLNWDRSRAR</sequence>
<organism evidence="7 8">
    <name type="scientific">Moelleriella libera RCEF 2490</name>
    <dbReference type="NCBI Taxonomy" id="1081109"/>
    <lineage>
        <taxon>Eukaryota</taxon>
        <taxon>Fungi</taxon>
        <taxon>Dikarya</taxon>
        <taxon>Ascomycota</taxon>
        <taxon>Pezizomycotina</taxon>
        <taxon>Sordariomycetes</taxon>
        <taxon>Hypocreomycetidae</taxon>
        <taxon>Hypocreales</taxon>
        <taxon>Clavicipitaceae</taxon>
        <taxon>Moelleriella</taxon>
    </lineage>
</organism>
<feature type="domain" description="Spp2/MOS2 G-patch" evidence="6">
    <location>
        <begin position="218"/>
        <end position="285"/>
    </location>
</feature>
<evidence type="ECO:0000256" key="4">
    <source>
        <dbReference type="RuleBase" id="RU369096"/>
    </source>
</evidence>
<feature type="compositionally biased region" description="Basic residues" evidence="5">
    <location>
        <begin position="267"/>
        <end position="277"/>
    </location>
</feature>
<comment type="subcellular location">
    <subcellularLocation>
        <location evidence="1 4">Nucleus</location>
    </subcellularLocation>
</comment>
<protein>
    <recommendedName>
        <fullName evidence="4">Pre-mRNA-splicing factor</fullName>
    </recommendedName>
</protein>
<feature type="compositionally biased region" description="Polar residues" evidence="5">
    <location>
        <begin position="121"/>
        <end position="131"/>
    </location>
</feature>
<dbReference type="PANTHER" id="PTHR15818">
    <property type="entry name" value="G PATCH AND KOW-CONTAINING"/>
    <property type="match status" value="1"/>
</dbReference>
<evidence type="ECO:0000256" key="3">
    <source>
        <dbReference type="ARBA" id="ARBA00023242"/>
    </source>
</evidence>
<keyword evidence="4" id="KW-0507">mRNA processing</keyword>
<feature type="compositionally biased region" description="Basic and acidic residues" evidence="5">
    <location>
        <begin position="162"/>
        <end position="181"/>
    </location>
</feature>
<dbReference type="OrthoDB" id="5577072at2759"/>
<feature type="region of interest" description="Disordered" evidence="5">
    <location>
        <begin position="245"/>
        <end position="383"/>
    </location>
</feature>
<evidence type="ECO:0000313" key="7">
    <source>
        <dbReference type="EMBL" id="KZZ89689.1"/>
    </source>
</evidence>
<keyword evidence="8" id="KW-1185">Reference proteome</keyword>
<comment type="caution">
    <text evidence="7">The sequence shown here is derived from an EMBL/GenBank/DDBJ whole genome shotgun (WGS) entry which is preliminary data.</text>
</comment>
<dbReference type="Proteomes" id="UP000078544">
    <property type="component" value="Unassembled WGS sequence"/>
</dbReference>
<dbReference type="InterPro" id="IPR045166">
    <property type="entry name" value="Spp2-like"/>
</dbReference>
<dbReference type="Pfam" id="PF12656">
    <property type="entry name" value="G-patch_2"/>
    <property type="match status" value="1"/>
</dbReference>
<keyword evidence="3 4" id="KW-0539">Nucleus</keyword>
<feature type="compositionally biased region" description="Low complexity" evidence="5">
    <location>
        <begin position="108"/>
        <end position="120"/>
    </location>
</feature>
<feature type="region of interest" description="Disordered" evidence="5">
    <location>
        <begin position="1"/>
        <end position="181"/>
    </location>
</feature>
<name>A0A167X6G8_9HYPO</name>
<dbReference type="GO" id="GO:0000398">
    <property type="term" value="P:mRNA splicing, via spliceosome"/>
    <property type="evidence" value="ECO:0007669"/>
    <property type="project" value="UniProtKB-UniRule"/>
</dbReference>
<evidence type="ECO:0000256" key="2">
    <source>
        <dbReference type="ARBA" id="ARBA00008576"/>
    </source>
</evidence>
<dbReference type="InterPro" id="IPR026822">
    <property type="entry name" value="Spp2/MOS2_G-patch"/>
</dbReference>
<dbReference type="GO" id="GO:0005681">
    <property type="term" value="C:spliceosomal complex"/>
    <property type="evidence" value="ECO:0007669"/>
    <property type="project" value="UniProtKB-UniRule"/>
</dbReference>
<proteinExistence type="inferred from homology"/>
<reference evidence="7 8" key="1">
    <citation type="journal article" date="2016" name="Genome Biol. Evol.">
        <title>Divergent and convergent evolution of fungal pathogenicity.</title>
        <authorList>
            <person name="Shang Y."/>
            <person name="Xiao G."/>
            <person name="Zheng P."/>
            <person name="Cen K."/>
            <person name="Zhan S."/>
            <person name="Wang C."/>
        </authorList>
    </citation>
    <scope>NUCLEOTIDE SEQUENCE [LARGE SCALE GENOMIC DNA]</scope>
    <source>
        <strain evidence="7 8">RCEF 2490</strain>
    </source>
</reference>
<accession>A0A167X6G8</accession>
<comment type="similarity">
    <text evidence="2 4">Belongs to the SPP2 family.</text>
</comment>
<feature type="compositionally biased region" description="Basic and acidic residues" evidence="5">
    <location>
        <begin position="308"/>
        <end position="383"/>
    </location>
</feature>
<keyword evidence="4" id="KW-0508">mRNA splicing</keyword>
<keyword evidence="4" id="KW-0747">Spliceosome</keyword>
<dbReference type="PANTHER" id="PTHR15818:SF2">
    <property type="entry name" value="G-PATCH DOMAIN AND KOW MOTIFS-CONTAINING PROTEIN"/>
    <property type="match status" value="1"/>
</dbReference>
<dbReference type="EMBL" id="AZGY01000024">
    <property type="protein sequence ID" value="KZZ89689.1"/>
    <property type="molecule type" value="Genomic_DNA"/>
</dbReference>
<evidence type="ECO:0000256" key="1">
    <source>
        <dbReference type="ARBA" id="ARBA00004123"/>
    </source>
</evidence>